<evidence type="ECO:0000313" key="1">
    <source>
        <dbReference type="EMBL" id="KAI8569230.1"/>
    </source>
</evidence>
<comment type="caution">
    <text evidence="1">The sequence shown here is derived from an EMBL/GenBank/DDBJ whole genome shotgun (WGS) entry which is preliminary data.</text>
</comment>
<organism evidence="1 2">
    <name type="scientific">Rhododendron molle</name>
    <name type="common">Chinese azalea</name>
    <name type="synonym">Azalea mollis</name>
    <dbReference type="NCBI Taxonomy" id="49168"/>
    <lineage>
        <taxon>Eukaryota</taxon>
        <taxon>Viridiplantae</taxon>
        <taxon>Streptophyta</taxon>
        <taxon>Embryophyta</taxon>
        <taxon>Tracheophyta</taxon>
        <taxon>Spermatophyta</taxon>
        <taxon>Magnoliopsida</taxon>
        <taxon>eudicotyledons</taxon>
        <taxon>Gunneridae</taxon>
        <taxon>Pentapetalae</taxon>
        <taxon>asterids</taxon>
        <taxon>Ericales</taxon>
        <taxon>Ericaceae</taxon>
        <taxon>Ericoideae</taxon>
        <taxon>Rhodoreae</taxon>
        <taxon>Rhododendron</taxon>
    </lineage>
</organism>
<protein>
    <submittedName>
        <fullName evidence="1">Uncharacterized protein</fullName>
    </submittedName>
</protein>
<reference evidence="1" key="1">
    <citation type="submission" date="2022-02" db="EMBL/GenBank/DDBJ databases">
        <title>Plant Genome Project.</title>
        <authorList>
            <person name="Zhang R.-G."/>
        </authorList>
    </citation>
    <scope>NUCLEOTIDE SEQUENCE</scope>
    <source>
        <strain evidence="1">AT1</strain>
    </source>
</reference>
<dbReference type="EMBL" id="CM046389">
    <property type="protein sequence ID" value="KAI8569230.1"/>
    <property type="molecule type" value="Genomic_DNA"/>
</dbReference>
<proteinExistence type="predicted"/>
<evidence type="ECO:0000313" key="2">
    <source>
        <dbReference type="Proteomes" id="UP001062846"/>
    </source>
</evidence>
<accession>A0ACC0PUS1</accession>
<keyword evidence="2" id="KW-1185">Reference proteome</keyword>
<gene>
    <name evidence="1" type="ORF">RHMOL_Rhmol02G0262100</name>
</gene>
<name>A0ACC0PUS1_RHOML</name>
<dbReference type="Proteomes" id="UP001062846">
    <property type="component" value="Chromosome 2"/>
</dbReference>
<sequence length="86" mass="9973">MKQKLQTAGRKSNEFCTNAMGYVGYYFCWTAENLLIGMNYKFIVFVEITGVPMRNCMLHYAQYRSTFPTWALAENRKHACSSIPKT</sequence>